<comment type="similarity">
    <text evidence="2">Belongs to the EccB family.</text>
</comment>
<evidence type="ECO:0000256" key="7">
    <source>
        <dbReference type="ARBA" id="ARBA00022840"/>
    </source>
</evidence>
<dbReference type="GO" id="GO:0016787">
    <property type="term" value="F:hydrolase activity"/>
    <property type="evidence" value="ECO:0007669"/>
    <property type="project" value="UniProtKB-KW"/>
</dbReference>
<protein>
    <submittedName>
        <fullName evidence="11">Type VII secretion protein EccB</fullName>
    </submittedName>
</protein>
<dbReference type="InterPro" id="IPR007795">
    <property type="entry name" value="T7SS_EccB"/>
</dbReference>
<evidence type="ECO:0000256" key="6">
    <source>
        <dbReference type="ARBA" id="ARBA00022801"/>
    </source>
</evidence>
<evidence type="ECO:0000256" key="2">
    <source>
        <dbReference type="ARBA" id="ARBA00008149"/>
    </source>
</evidence>
<dbReference type="Pfam" id="PF05108">
    <property type="entry name" value="T7SS_ESX1_EccB"/>
    <property type="match status" value="1"/>
</dbReference>
<dbReference type="GO" id="GO:0005576">
    <property type="term" value="C:extracellular region"/>
    <property type="evidence" value="ECO:0007669"/>
    <property type="project" value="TreeGrafter"/>
</dbReference>
<comment type="subcellular location">
    <subcellularLocation>
        <location evidence="1">Cell membrane</location>
        <topology evidence="1">Single-pass membrane protein</topology>
    </subcellularLocation>
</comment>
<dbReference type="NCBIfam" id="TIGR03919">
    <property type="entry name" value="T7SS_EccB"/>
    <property type="match status" value="1"/>
</dbReference>
<feature type="transmembrane region" description="Helical" evidence="10">
    <location>
        <begin position="41"/>
        <end position="64"/>
    </location>
</feature>
<dbReference type="InterPro" id="IPR042485">
    <property type="entry name" value="T7SS_EccB_R3"/>
</dbReference>
<sequence length="501" mass="52368">MPAQVTTRAQVNGYRFLIRRLEHALIRGDSRMIHDPMRGQMRALIVGVVIAVLITGASAVMAFFKPAPNIGDAQIVLSKSSGAPFVRIGDQIHPVLNLASARLIIGKNDSPKQVDDKFLDVVPRGPMVGIVGAPASIDRGDDLAMSSWTVCDNLLMPAITETTGMPSLQTTVLANDPVLDGGIRPADPAEAILTESGGTTYLIYRGVRAPIDVSDPVLVNGLHLQGAATRPMSLSVLNTFPLVAPITPVAIQGSGEPGPLGPDHPVGAIVKSVDSRGEQLYVVLREGLQPVSQAAADVIRYGASGEVATGQAAEIPPATLAEVPTVHRLAVDHYPLESPKIVPPDPDRVVCMGWQRSNTDARANVRLLVGHRLPTAEGAQMVRLASADGSGSGADSVYLTPGAGEYVQATGGDPDSRSTGQLFYVSDTGVRYHIKDLPTADVLGVSGVKVPDGPANAPQWAPWPVLSLLPAGPELSQEAALVAHDGMAADPDSSKVSMGKP</sequence>
<name>A0A1S1KJA8_9MYCO</name>
<evidence type="ECO:0000256" key="10">
    <source>
        <dbReference type="SAM" id="Phobius"/>
    </source>
</evidence>
<keyword evidence="9 10" id="KW-0472">Membrane</keyword>
<evidence type="ECO:0000256" key="1">
    <source>
        <dbReference type="ARBA" id="ARBA00004162"/>
    </source>
</evidence>
<accession>A0A1S1KJA8</accession>
<keyword evidence="7" id="KW-0067">ATP-binding</keyword>
<gene>
    <name evidence="11" type="ORF">BKG61_04095</name>
</gene>
<organism evidence="11 12">
    <name type="scientific">Mycobacterium syngnathidarum</name>
    <dbReference type="NCBI Taxonomy" id="1908205"/>
    <lineage>
        <taxon>Bacteria</taxon>
        <taxon>Bacillati</taxon>
        <taxon>Actinomycetota</taxon>
        <taxon>Actinomycetes</taxon>
        <taxon>Mycobacteriales</taxon>
        <taxon>Mycobacteriaceae</taxon>
        <taxon>Mycobacterium</taxon>
    </lineage>
</organism>
<dbReference type="RefSeq" id="WP_070943781.1">
    <property type="nucleotide sequence ID" value="NZ_MLHV01000003.1"/>
</dbReference>
<dbReference type="OrthoDB" id="3847604at2"/>
<dbReference type="AlphaFoldDB" id="A0A1S1KJA8"/>
<evidence type="ECO:0000256" key="3">
    <source>
        <dbReference type="ARBA" id="ARBA00022475"/>
    </source>
</evidence>
<keyword evidence="12" id="KW-1185">Reference proteome</keyword>
<dbReference type="PANTHER" id="PTHR40765:SF2">
    <property type="entry name" value="ESX-2 SECRETION SYSTEM ATPASE ECCB2"/>
    <property type="match status" value="1"/>
</dbReference>
<evidence type="ECO:0000256" key="5">
    <source>
        <dbReference type="ARBA" id="ARBA00022741"/>
    </source>
</evidence>
<evidence type="ECO:0000313" key="11">
    <source>
        <dbReference type="EMBL" id="OHU07044.1"/>
    </source>
</evidence>
<dbReference type="Proteomes" id="UP000179636">
    <property type="component" value="Unassembled WGS sequence"/>
</dbReference>
<comment type="caution">
    <text evidence="11">The sequence shown here is derived from an EMBL/GenBank/DDBJ whole genome shotgun (WGS) entry which is preliminary data.</text>
</comment>
<dbReference type="InterPro" id="IPR044857">
    <property type="entry name" value="T7SS_EccB_R1"/>
</dbReference>
<evidence type="ECO:0000256" key="9">
    <source>
        <dbReference type="ARBA" id="ARBA00023136"/>
    </source>
</evidence>
<proteinExistence type="inferred from homology"/>
<keyword evidence="8 10" id="KW-1133">Transmembrane helix</keyword>
<keyword evidence="3" id="KW-1003">Cell membrane</keyword>
<keyword evidence="4 10" id="KW-0812">Transmembrane</keyword>
<evidence type="ECO:0000313" key="12">
    <source>
        <dbReference type="Proteomes" id="UP000179636"/>
    </source>
</evidence>
<evidence type="ECO:0000256" key="8">
    <source>
        <dbReference type="ARBA" id="ARBA00022989"/>
    </source>
</evidence>
<dbReference type="Gene3D" id="2.40.50.910">
    <property type="entry name" value="Type VII secretion system EccB, repeat 3 domain"/>
    <property type="match status" value="1"/>
</dbReference>
<dbReference type="GO" id="GO:0005524">
    <property type="term" value="F:ATP binding"/>
    <property type="evidence" value="ECO:0007669"/>
    <property type="project" value="UniProtKB-KW"/>
</dbReference>
<keyword evidence="5" id="KW-0547">Nucleotide-binding</keyword>
<keyword evidence="6" id="KW-0378">Hydrolase</keyword>
<dbReference type="Gene3D" id="3.30.2390.20">
    <property type="entry name" value="Type VII secretion system EccB, repeat 1 domain"/>
    <property type="match status" value="1"/>
</dbReference>
<reference evidence="11 12" key="1">
    <citation type="submission" date="2016-10" db="EMBL/GenBank/DDBJ databases">
        <title>Evaluation of Human, Animal and Environmental Mycobacterium chelonae Isolates by Core Genome Phylogenomic Analysis, Targeted Gene Comparison, and Anti-microbial Susceptibility Patterns: A Tale of Mistaken Identities.</title>
        <authorList>
            <person name="Fogelson S.B."/>
            <person name="Camus A.C."/>
            <person name="Lorenz W."/>
            <person name="Vasireddy R."/>
            <person name="Vasireddy S."/>
            <person name="Smith T."/>
            <person name="Brown-Elliott B.A."/>
            <person name="Wallace R.J.Jr."/>
            <person name="Hasan N.A."/>
            <person name="Reischl U."/>
            <person name="Sanchez S."/>
        </authorList>
    </citation>
    <scope>NUCLEOTIDE SEQUENCE [LARGE SCALE GENOMIC DNA]</scope>
    <source>
        <strain evidence="11 12">24999</strain>
    </source>
</reference>
<dbReference type="EMBL" id="MLHV01000003">
    <property type="protein sequence ID" value="OHU07044.1"/>
    <property type="molecule type" value="Genomic_DNA"/>
</dbReference>
<evidence type="ECO:0000256" key="4">
    <source>
        <dbReference type="ARBA" id="ARBA00022692"/>
    </source>
</evidence>
<dbReference type="PANTHER" id="PTHR40765">
    <property type="entry name" value="ESX-2 SECRETION SYSTEM ATPASE ECCB2"/>
    <property type="match status" value="1"/>
</dbReference>
<dbReference type="STRING" id="1908205.BKG60_00990"/>
<dbReference type="GO" id="GO:0005886">
    <property type="term" value="C:plasma membrane"/>
    <property type="evidence" value="ECO:0007669"/>
    <property type="project" value="UniProtKB-SubCell"/>
</dbReference>